<evidence type="ECO:0008006" key="3">
    <source>
        <dbReference type="Google" id="ProtNLM"/>
    </source>
</evidence>
<dbReference type="AlphaFoldDB" id="A0AAV2ZGD0"/>
<feature type="non-terminal residue" evidence="1">
    <location>
        <position position="34"/>
    </location>
</feature>
<evidence type="ECO:0000313" key="2">
    <source>
        <dbReference type="Proteomes" id="UP001146120"/>
    </source>
</evidence>
<dbReference type="EMBL" id="DAKRPA010000005">
    <property type="protein sequence ID" value="DBA04779.1"/>
    <property type="molecule type" value="Genomic_DNA"/>
</dbReference>
<keyword evidence="2" id="KW-1185">Reference proteome</keyword>
<evidence type="ECO:0000313" key="1">
    <source>
        <dbReference type="EMBL" id="DBA04779.1"/>
    </source>
</evidence>
<reference evidence="1" key="2">
    <citation type="journal article" date="2023" name="Microbiol Resour">
        <title>Decontamination and Annotation of the Draft Genome Sequence of the Oomycete Lagenidium giganteum ARSEF 373.</title>
        <authorList>
            <person name="Morgan W.R."/>
            <person name="Tartar A."/>
        </authorList>
    </citation>
    <scope>NUCLEOTIDE SEQUENCE</scope>
    <source>
        <strain evidence="1">ARSEF 373</strain>
    </source>
</reference>
<comment type="caution">
    <text evidence="1">The sequence shown here is derived from an EMBL/GenBank/DDBJ whole genome shotgun (WGS) entry which is preliminary data.</text>
</comment>
<name>A0AAV2ZGD0_9STRA</name>
<protein>
    <recommendedName>
        <fullName evidence="3">DDE Tnp4 domain-containing protein</fullName>
    </recommendedName>
</protein>
<gene>
    <name evidence="1" type="ORF">N0F65_004416</name>
</gene>
<sequence>MLEGVQYIMADSAYTLTKHVVSPFGRTQSRSHLE</sequence>
<organism evidence="1 2">
    <name type="scientific">Lagenidium giganteum</name>
    <dbReference type="NCBI Taxonomy" id="4803"/>
    <lineage>
        <taxon>Eukaryota</taxon>
        <taxon>Sar</taxon>
        <taxon>Stramenopiles</taxon>
        <taxon>Oomycota</taxon>
        <taxon>Peronosporomycetes</taxon>
        <taxon>Pythiales</taxon>
        <taxon>Pythiaceae</taxon>
    </lineage>
</organism>
<dbReference type="Proteomes" id="UP001146120">
    <property type="component" value="Unassembled WGS sequence"/>
</dbReference>
<proteinExistence type="predicted"/>
<reference evidence="1" key="1">
    <citation type="submission" date="2022-11" db="EMBL/GenBank/DDBJ databases">
        <authorList>
            <person name="Morgan W.R."/>
            <person name="Tartar A."/>
        </authorList>
    </citation>
    <scope>NUCLEOTIDE SEQUENCE</scope>
    <source>
        <strain evidence="1">ARSEF 373</strain>
    </source>
</reference>
<accession>A0AAV2ZGD0</accession>